<dbReference type="Proteomes" id="UP000285060">
    <property type="component" value="Unassembled WGS sequence"/>
</dbReference>
<keyword evidence="3" id="KW-1185">Reference proteome</keyword>
<feature type="compositionally biased region" description="Basic and acidic residues" evidence="1">
    <location>
        <begin position="152"/>
        <end position="173"/>
    </location>
</feature>
<sequence length="194" mass="22460">MIMDVWDSVARNLNTLEKFDRRHFDGKKAQARFNILLRDHRDRNAASQRASGVDEEEGDKTVLLDDLCAQVDDAKHEEARREAMEIEAAERAEEWAEIVREEAMKSLGKRKTREGDEETSGGKILKVLSLINEANKGDVELRKYMFEKEIEERQKDREAQSKGREAQAKERESQLQQIQMLQSSMTALVTTVHW</sequence>
<organism evidence="2 3">
    <name type="scientific">Aphanomyces invadans</name>
    <dbReference type="NCBI Taxonomy" id="157072"/>
    <lineage>
        <taxon>Eukaryota</taxon>
        <taxon>Sar</taxon>
        <taxon>Stramenopiles</taxon>
        <taxon>Oomycota</taxon>
        <taxon>Saprolegniomycetes</taxon>
        <taxon>Saprolegniales</taxon>
        <taxon>Verrucalvaceae</taxon>
        <taxon>Aphanomyces</taxon>
    </lineage>
</organism>
<reference evidence="2 3" key="1">
    <citation type="submission" date="2018-08" db="EMBL/GenBank/DDBJ databases">
        <title>Aphanomyces genome sequencing and annotation.</title>
        <authorList>
            <person name="Minardi D."/>
            <person name="Oidtmann B."/>
            <person name="Van Der Giezen M."/>
            <person name="Studholme D.J."/>
        </authorList>
    </citation>
    <scope>NUCLEOTIDE SEQUENCE [LARGE SCALE GENOMIC DNA]</scope>
    <source>
        <strain evidence="2 3">NJM0002</strain>
    </source>
</reference>
<dbReference type="EMBL" id="QUSY01000578">
    <property type="protein sequence ID" value="RHY28474.1"/>
    <property type="molecule type" value="Genomic_DNA"/>
</dbReference>
<dbReference type="AlphaFoldDB" id="A0A418AT45"/>
<proteinExistence type="predicted"/>
<feature type="region of interest" description="Disordered" evidence="1">
    <location>
        <begin position="152"/>
        <end position="174"/>
    </location>
</feature>
<dbReference type="VEuPathDB" id="FungiDB:H310_06639"/>
<gene>
    <name evidence="2" type="ORF">DYB32_005952</name>
</gene>
<protein>
    <submittedName>
        <fullName evidence="2">Uncharacterized protein</fullName>
    </submittedName>
</protein>
<evidence type="ECO:0000313" key="3">
    <source>
        <dbReference type="Proteomes" id="UP000285060"/>
    </source>
</evidence>
<accession>A0A418AT45</accession>
<name>A0A418AT45_9STRA</name>
<evidence type="ECO:0000313" key="2">
    <source>
        <dbReference type="EMBL" id="RHY28474.1"/>
    </source>
</evidence>
<evidence type="ECO:0000256" key="1">
    <source>
        <dbReference type="SAM" id="MobiDB-lite"/>
    </source>
</evidence>
<comment type="caution">
    <text evidence="2">The sequence shown here is derived from an EMBL/GenBank/DDBJ whole genome shotgun (WGS) entry which is preliminary data.</text>
</comment>